<gene>
    <name evidence="1" type="ORF">E2C01_089638</name>
</gene>
<accession>A0A5B7JMZ5</accession>
<protein>
    <submittedName>
        <fullName evidence="1">Uncharacterized protein</fullName>
    </submittedName>
</protein>
<dbReference type="AlphaFoldDB" id="A0A5B7JMZ5"/>
<dbReference type="Proteomes" id="UP000324222">
    <property type="component" value="Unassembled WGS sequence"/>
</dbReference>
<evidence type="ECO:0000313" key="1">
    <source>
        <dbReference type="EMBL" id="MPC94467.1"/>
    </source>
</evidence>
<dbReference type="EMBL" id="VSRR010098683">
    <property type="protein sequence ID" value="MPC94467.1"/>
    <property type="molecule type" value="Genomic_DNA"/>
</dbReference>
<name>A0A5B7JMZ5_PORTR</name>
<sequence length="66" mass="7312">MFWVVSVPESRAGRGEERRRAGWIGAGRGEVGWRGRRACAGRKGVIEGVSAWVNKLGRKEMWVGVT</sequence>
<comment type="caution">
    <text evidence="1">The sequence shown here is derived from an EMBL/GenBank/DDBJ whole genome shotgun (WGS) entry which is preliminary data.</text>
</comment>
<organism evidence="1 2">
    <name type="scientific">Portunus trituberculatus</name>
    <name type="common">Swimming crab</name>
    <name type="synonym">Neptunus trituberculatus</name>
    <dbReference type="NCBI Taxonomy" id="210409"/>
    <lineage>
        <taxon>Eukaryota</taxon>
        <taxon>Metazoa</taxon>
        <taxon>Ecdysozoa</taxon>
        <taxon>Arthropoda</taxon>
        <taxon>Crustacea</taxon>
        <taxon>Multicrustacea</taxon>
        <taxon>Malacostraca</taxon>
        <taxon>Eumalacostraca</taxon>
        <taxon>Eucarida</taxon>
        <taxon>Decapoda</taxon>
        <taxon>Pleocyemata</taxon>
        <taxon>Brachyura</taxon>
        <taxon>Eubrachyura</taxon>
        <taxon>Portunoidea</taxon>
        <taxon>Portunidae</taxon>
        <taxon>Portuninae</taxon>
        <taxon>Portunus</taxon>
    </lineage>
</organism>
<keyword evidence="2" id="KW-1185">Reference proteome</keyword>
<evidence type="ECO:0000313" key="2">
    <source>
        <dbReference type="Proteomes" id="UP000324222"/>
    </source>
</evidence>
<proteinExistence type="predicted"/>
<reference evidence="1 2" key="1">
    <citation type="submission" date="2019-05" db="EMBL/GenBank/DDBJ databases">
        <title>Another draft genome of Portunus trituberculatus and its Hox gene families provides insights of decapod evolution.</title>
        <authorList>
            <person name="Jeong J.-H."/>
            <person name="Song I."/>
            <person name="Kim S."/>
            <person name="Choi T."/>
            <person name="Kim D."/>
            <person name="Ryu S."/>
            <person name="Kim W."/>
        </authorList>
    </citation>
    <scope>NUCLEOTIDE SEQUENCE [LARGE SCALE GENOMIC DNA]</scope>
    <source>
        <tissue evidence="1">Muscle</tissue>
    </source>
</reference>